<name>A0A1X0QZE5_RHIZD</name>
<dbReference type="InterPro" id="IPR011707">
    <property type="entry name" value="Cu-oxidase-like_N"/>
</dbReference>
<dbReference type="GO" id="GO:0004322">
    <property type="term" value="F:ferroxidase activity"/>
    <property type="evidence" value="ECO:0007669"/>
    <property type="project" value="TreeGrafter"/>
</dbReference>
<proteinExistence type="inferred from homology"/>
<evidence type="ECO:0000313" key="11">
    <source>
        <dbReference type="EMBL" id="ORE05173.1"/>
    </source>
</evidence>
<dbReference type="Proteomes" id="UP000242414">
    <property type="component" value="Unassembled WGS sequence"/>
</dbReference>
<dbReference type="SUPFAM" id="SSF49503">
    <property type="entry name" value="Cupredoxins"/>
    <property type="match status" value="3"/>
</dbReference>
<dbReference type="VEuPathDB" id="FungiDB:BCV72DRAFT_230377"/>
<reference evidence="11" key="1">
    <citation type="journal article" date="2016" name="Proc. Natl. Acad. Sci. U.S.A.">
        <title>Lipid metabolic changes in an early divergent fungus govern the establishment of a mutualistic symbiosis with endobacteria.</title>
        <authorList>
            <person name="Lastovetsky O.A."/>
            <person name="Gaspar M.L."/>
            <person name="Mondo S.J."/>
            <person name="LaButti K.M."/>
            <person name="Sandor L."/>
            <person name="Grigoriev I.V."/>
            <person name="Henry S.A."/>
            <person name="Pawlowska T.E."/>
        </authorList>
    </citation>
    <scope>NUCLEOTIDE SEQUENCE [LARGE SCALE GENOMIC DNA]</scope>
    <source>
        <strain evidence="11">ATCC 52814</strain>
    </source>
</reference>
<gene>
    <name evidence="11" type="ORF">BCV72DRAFT_230377</name>
</gene>
<accession>A0A1X0QZE5</accession>
<keyword evidence="6" id="KW-0812">Transmembrane</keyword>
<dbReference type="InterPro" id="IPR008972">
    <property type="entry name" value="Cupredoxin"/>
</dbReference>
<keyword evidence="6" id="KW-0472">Membrane</keyword>
<keyword evidence="4" id="KW-0560">Oxidoreductase</keyword>
<dbReference type="InterPro" id="IPR045087">
    <property type="entry name" value="Cu-oxidase_fam"/>
</dbReference>
<dbReference type="CDD" id="cd13899">
    <property type="entry name" value="CuRO_3_Fet3p"/>
    <property type="match status" value="1"/>
</dbReference>
<dbReference type="InterPro" id="IPR001117">
    <property type="entry name" value="Cu-oxidase_2nd"/>
</dbReference>
<dbReference type="GO" id="GO:0005507">
    <property type="term" value="F:copper ion binding"/>
    <property type="evidence" value="ECO:0007669"/>
    <property type="project" value="InterPro"/>
</dbReference>
<dbReference type="InterPro" id="IPR044130">
    <property type="entry name" value="CuRO_2_Fet3-like"/>
</dbReference>
<feature type="chain" id="PRO_5012145616" evidence="7">
    <location>
        <begin position="20"/>
        <end position="585"/>
    </location>
</feature>
<feature type="domain" description="Plastocyanin-like" evidence="9">
    <location>
        <begin position="358"/>
        <end position="490"/>
    </location>
</feature>
<evidence type="ECO:0000256" key="5">
    <source>
        <dbReference type="ARBA" id="ARBA00023008"/>
    </source>
</evidence>
<evidence type="ECO:0000256" key="4">
    <source>
        <dbReference type="ARBA" id="ARBA00023002"/>
    </source>
</evidence>
<dbReference type="GO" id="GO:0033573">
    <property type="term" value="C:high-affinity iron permease complex"/>
    <property type="evidence" value="ECO:0007669"/>
    <property type="project" value="TreeGrafter"/>
</dbReference>
<feature type="transmembrane region" description="Helical" evidence="6">
    <location>
        <begin position="545"/>
        <end position="564"/>
    </location>
</feature>
<dbReference type="EMBL" id="KV921951">
    <property type="protein sequence ID" value="ORE05173.1"/>
    <property type="molecule type" value="Genomic_DNA"/>
</dbReference>
<keyword evidence="2" id="KW-0479">Metal-binding</keyword>
<dbReference type="OrthoDB" id="2121828at2759"/>
<evidence type="ECO:0000256" key="3">
    <source>
        <dbReference type="ARBA" id="ARBA00022729"/>
    </source>
</evidence>
<dbReference type="AlphaFoldDB" id="A0A1X0QZE5"/>
<dbReference type="Pfam" id="PF07732">
    <property type="entry name" value="Cu-oxidase_3"/>
    <property type="match status" value="1"/>
</dbReference>
<dbReference type="InterPro" id="IPR011706">
    <property type="entry name" value="Cu-oxidase_C"/>
</dbReference>
<feature type="signal peptide" evidence="7">
    <location>
        <begin position="1"/>
        <end position="19"/>
    </location>
</feature>
<keyword evidence="6" id="KW-1133">Transmembrane helix</keyword>
<evidence type="ECO:0000259" key="10">
    <source>
        <dbReference type="Pfam" id="PF07732"/>
    </source>
</evidence>
<dbReference type="CDD" id="cd13851">
    <property type="entry name" value="CuRO_1_Fet3p"/>
    <property type="match status" value="1"/>
</dbReference>
<feature type="domain" description="Plastocyanin-like" evidence="8">
    <location>
        <begin position="150"/>
        <end position="295"/>
    </location>
</feature>
<sequence length="585" mass="64863">MRLLATCLLAAATTSLTQAARVVHDWNITYTTANPDGLFERKVVGVNGKWPLPVVEAMVNDTIVVNINNQLDTFTSLHTHGIFQNGTVWMDGPIGVTQCPIAPGHNLTYEFTVQQHGSYWMHSHYMGQYTDGFRTPFIIHNINETYKYDEDITIPIQDWYHEQSDTNLASFMSVYNPTGAEPVPQSGFMLNSVNDSITFTPGKTYRLRLINMSGFSMFYFSIDGHSLDIIEIDGVETQRKTVQSVYLTAAQRVSVLVTAKNTTDTNYWMHADMNVDMFDTLPADLKVNITAPLYYNASHNNFAPSEDVGMGSTFDDMVLSPVVVEHAVPYDHQVNLTIDFQVTTDGINRGMFNEVPYLQPKVPTLNTLFSEGNYSLDTTVYGPQTQAFILKHLDMVEVVLNNLDAGDHPFHLHGHVFQLVGRGSGVYTGNSSQVEWHLDNPSRRDTVSVPAESFVIIRFRADNPGVWFFHCHIEWHLESGLAATFIEAPDVAQQRMKLPQSFIDTCKAANLPYEGNAAAKQGLDLKGAPDGIYLIYDGFTAKGKGAMAGCIIAALIGMASIIVYSRVDPHKEARAIAAAKKAAAL</sequence>
<dbReference type="Gene3D" id="2.60.40.420">
    <property type="entry name" value="Cupredoxins - blue copper proteins"/>
    <property type="match status" value="3"/>
</dbReference>
<evidence type="ECO:0000256" key="1">
    <source>
        <dbReference type="ARBA" id="ARBA00010609"/>
    </source>
</evidence>
<evidence type="ECO:0000259" key="8">
    <source>
        <dbReference type="Pfam" id="PF00394"/>
    </source>
</evidence>
<organism evidence="11">
    <name type="scientific">Rhizopus microsporus var. microsporus</name>
    <dbReference type="NCBI Taxonomy" id="86635"/>
    <lineage>
        <taxon>Eukaryota</taxon>
        <taxon>Fungi</taxon>
        <taxon>Fungi incertae sedis</taxon>
        <taxon>Mucoromycota</taxon>
        <taxon>Mucoromycotina</taxon>
        <taxon>Mucoromycetes</taxon>
        <taxon>Mucorales</taxon>
        <taxon>Mucorineae</taxon>
        <taxon>Rhizopodaceae</taxon>
        <taxon>Rhizopus</taxon>
    </lineage>
</organism>
<dbReference type="Pfam" id="PF00394">
    <property type="entry name" value="Cu-oxidase"/>
    <property type="match status" value="1"/>
</dbReference>
<dbReference type="GO" id="GO:0010106">
    <property type="term" value="P:cellular response to iron ion starvation"/>
    <property type="evidence" value="ECO:0007669"/>
    <property type="project" value="TreeGrafter"/>
</dbReference>
<dbReference type="PANTHER" id="PTHR11709:SF361">
    <property type="entry name" value="IRON TRANSPORT MULTICOPPER OXIDASE FET3"/>
    <property type="match status" value="1"/>
</dbReference>
<evidence type="ECO:0000256" key="6">
    <source>
        <dbReference type="SAM" id="Phobius"/>
    </source>
</evidence>
<dbReference type="PROSITE" id="PS00079">
    <property type="entry name" value="MULTICOPPER_OXIDASE1"/>
    <property type="match status" value="1"/>
</dbReference>
<dbReference type="InterPro" id="IPR002355">
    <property type="entry name" value="Cu_oxidase_Cu_BS"/>
</dbReference>
<dbReference type="GO" id="GO:0033215">
    <property type="term" value="P:reductive iron assimilation"/>
    <property type="evidence" value="ECO:0007669"/>
    <property type="project" value="TreeGrafter"/>
</dbReference>
<dbReference type="PROSITE" id="PS00080">
    <property type="entry name" value="MULTICOPPER_OXIDASE2"/>
    <property type="match status" value="1"/>
</dbReference>
<comment type="similarity">
    <text evidence="1">Belongs to the multicopper oxidase family.</text>
</comment>
<keyword evidence="5" id="KW-0186">Copper</keyword>
<dbReference type="PANTHER" id="PTHR11709">
    <property type="entry name" value="MULTI-COPPER OXIDASE"/>
    <property type="match status" value="1"/>
</dbReference>
<dbReference type="InterPro" id="IPR033138">
    <property type="entry name" value="Cu_oxidase_CS"/>
</dbReference>
<evidence type="ECO:0000256" key="7">
    <source>
        <dbReference type="SAM" id="SignalP"/>
    </source>
</evidence>
<dbReference type="CDD" id="cd13877">
    <property type="entry name" value="CuRO_2_Fet3p_like"/>
    <property type="match status" value="1"/>
</dbReference>
<keyword evidence="3 7" id="KW-0732">Signal</keyword>
<dbReference type="Pfam" id="PF07731">
    <property type="entry name" value="Cu-oxidase_2"/>
    <property type="match status" value="1"/>
</dbReference>
<evidence type="ECO:0000259" key="9">
    <source>
        <dbReference type="Pfam" id="PF07731"/>
    </source>
</evidence>
<feature type="domain" description="Plastocyanin-like" evidence="10">
    <location>
        <begin position="28"/>
        <end position="141"/>
    </location>
</feature>
<evidence type="ECO:0000256" key="2">
    <source>
        <dbReference type="ARBA" id="ARBA00022723"/>
    </source>
</evidence>
<protein>
    <submittedName>
        <fullName evidence="11">Uncharacterized protein</fullName>
    </submittedName>
</protein>